<protein>
    <submittedName>
        <fullName evidence="2">Methyltransferase domain-containing protein</fullName>
    </submittedName>
</protein>
<dbReference type="GO" id="GO:0032259">
    <property type="term" value="P:methylation"/>
    <property type="evidence" value="ECO:0007669"/>
    <property type="project" value="UniProtKB-KW"/>
</dbReference>
<dbReference type="SUPFAM" id="SSF53335">
    <property type="entry name" value="S-adenosyl-L-methionine-dependent methyltransferases"/>
    <property type="match status" value="1"/>
</dbReference>
<evidence type="ECO:0000259" key="1">
    <source>
        <dbReference type="Pfam" id="PF13847"/>
    </source>
</evidence>
<dbReference type="Proteomes" id="UP000297540">
    <property type="component" value="Unassembled WGS sequence"/>
</dbReference>
<dbReference type="AlphaFoldDB" id="A0A4Y8S6F1"/>
<dbReference type="InterPro" id="IPR025714">
    <property type="entry name" value="Methyltranfer_dom"/>
</dbReference>
<dbReference type="EMBL" id="SOZE01000029">
    <property type="protein sequence ID" value="TFF34593.1"/>
    <property type="molecule type" value="Genomic_DNA"/>
</dbReference>
<dbReference type="GO" id="GO:0008168">
    <property type="term" value="F:methyltransferase activity"/>
    <property type="evidence" value="ECO:0007669"/>
    <property type="project" value="UniProtKB-KW"/>
</dbReference>
<evidence type="ECO:0000313" key="3">
    <source>
        <dbReference type="Proteomes" id="UP000297540"/>
    </source>
</evidence>
<reference evidence="2 3" key="1">
    <citation type="journal article" date="2017" name="Int. J. Syst. Evol. Microbiol.">
        <title>Mucilaginibacterpsychrotolerans sp. nov., isolated from peatlands.</title>
        <authorList>
            <person name="Deng Y."/>
            <person name="Shen L."/>
            <person name="Xu B."/>
            <person name="Liu Y."/>
            <person name="Gu Z."/>
            <person name="Liu H."/>
            <person name="Zhou Y."/>
        </authorList>
    </citation>
    <scope>NUCLEOTIDE SEQUENCE [LARGE SCALE GENOMIC DNA]</scope>
    <source>
        <strain evidence="2 3">NH7-4</strain>
    </source>
</reference>
<accession>A0A4Y8S6F1</accession>
<proteinExistence type="predicted"/>
<keyword evidence="3" id="KW-1185">Reference proteome</keyword>
<dbReference type="Pfam" id="PF13847">
    <property type="entry name" value="Methyltransf_31"/>
    <property type="match status" value="1"/>
</dbReference>
<evidence type="ECO:0000313" key="2">
    <source>
        <dbReference type="EMBL" id="TFF34593.1"/>
    </source>
</evidence>
<feature type="domain" description="Methyltransferase" evidence="1">
    <location>
        <begin position="65"/>
        <end position="130"/>
    </location>
</feature>
<keyword evidence="2" id="KW-0489">Methyltransferase</keyword>
<dbReference type="Gene3D" id="3.40.50.150">
    <property type="entry name" value="Vaccinia Virus protein VP39"/>
    <property type="match status" value="1"/>
</dbReference>
<dbReference type="InterPro" id="IPR029063">
    <property type="entry name" value="SAM-dependent_MTases_sf"/>
</dbReference>
<name>A0A4Y8S6F1_9SPHI</name>
<gene>
    <name evidence="2" type="ORF">E2R66_21835</name>
</gene>
<comment type="caution">
    <text evidence="2">The sequence shown here is derived from an EMBL/GenBank/DDBJ whole genome shotgun (WGS) entry which is preliminary data.</text>
</comment>
<organism evidence="2 3">
    <name type="scientific">Mucilaginibacter psychrotolerans</name>
    <dbReference type="NCBI Taxonomy" id="1524096"/>
    <lineage>
        <taxon>Bacteria</taxon>
        <taxon>Pseudomonadati</taxon>
        <taxon>Bacteroidota</taxon>
        <taxon>Sphingobacteriia</taxon>
        <taxon>Sphingobacteriales</taxon>
        <taxon>Sphingobacteriaceae</taxon>
        <taxon>Mucilaginibacter</taxon>
    </lineage>
</organism>
<sequence>MGTFNYKINLKHQKLFSMYTDTLNISYFRKDAAFDTLYPEHIRDLSQLHWTGLDIAMEASNFLASPGARVLDIGSGVGKFCIAAGVYHPEASFYGIEQRKALYSYAETAKQQIGVENVFFRHGNLTTLNYDEYDHFYFYNSFYENIEPGSRIDHAVHTSFELYNTYTFHIREMLDSKPAGTKLVTYYAPDKQVPEGYKLIDNSYSRHLKMWIKK</sequence>
<dbReference type="CDD" id="cd02440">
    <property type="entry name" value="AdoMet_MTases"/>
    <property type="match status" value="1"/>
</dbReference>
<keyword evidence="2" id="KW-0808">Transferase</keyword>